<name>X1SQ37_9ZZZZ</name>
<keyword evidence="1" id="KW-0812">Transmembrane</keyword>
<comment type="caution">
    <text evidence="2">The sequence shown here is derived from an EMBL/GenBank/DDBJ whole genome shotgun (WGS) entry which is preliminary data.</text>
</comment>
<accession>X1SQ37</accession>
<organism evidence="2">
    <name type="scientific">marine sediment metagenome</name>
    <dbReference type="NCBI Taxonomy" id="412755"/>
    <lineage>
        <taxon>unclassified sequences</taxon>
        <taxon>metagenomes</taxon>
        <taxon>ecological metagenomes</taxon>
    </lineage>
</organism>
<reference evidence="2" key="1">
    <citation type="journal article" date="2014" name="Front. Microbiol.">
        <title>High frequency of phylogenetically diverse reductive dehalogenase-homologous genes in deep subseafloor sedimentary metagenomes.</title>
        <authorList>
            <person name="Kawai M."/>
            <person name="Futagami T."/>
            <person name="Toyoda A."/>
            <person name="Takaki Y."/>
            <person name="Nishi S."/>
            <person name="Hori S."/>
            <person name="Arai W."/>
            <person name="Tsubouchi T."/>
            <person name="Morono Y."/>
            <person name="Uchiyama I."/>
            <person name="Ito T."/>
            <person name="Fujiyama A."/>
            <person name="Inagaki F."/>
            <person name="Takami H."/>
        </authorList>
    </citation>
    <scope>NUCLEOTIDE SEQUENCE</scope>
    <source>
        <strain evidence="2">Expedition CK06-06</strain>
    </source>
</reference>
<feature type="transmembrane region" description="Helical" evidence="1">
    <location>
        <begin position="67"/>
        <end position="89"/>
    </location>
</feature>
<proteinExistence type="predicted"/>
<dbReference type="AlphaFoldDB" id="X1SQ37"/>
<evidence type="ECO:0000256" key="1">
    <source>
        <dbReference type="SAM" id="Phobius"/>
    </source>
</evidence>
<gene>
    <name evidence="2" type="ORF">S12H4_33009</name>
</gene>
<feature type="non-terminal residue" evidence="2">
    <location>
        <position position="1"/>
    </location>
</feature>
<keyword evidence="1" id="KW-0472">Membrane</keyword>
<sequence length="97" mass="10678">AMAVILLVQSTLRRFKASADLRISMSGAQIARGLGLWLLCLAFYLAWQHIGYLYASPLFMLATGWLMAARSIAILAFLASLGPLMYVVFEQLLKVGL</sequence>
<evidence type="ECO:0000313" key="2">
    <source>
        <dbReference type="EMBL" id="GAI95033.1"/>
    </source>
</evidence>
<protein>
    <submittedName>
        <fullName evidence="2">Uncharacterized protein</fullName>
    </submittedName>
</protein>
<keyword evidence="1" id="KW-1133">Transmembrane helix</keyword>
<dbReference type="EMBL" id="BARW01019415">
    <property type="protein sequence ID" value="GAI95033.1"/>
    <property type="molecule type" value="Genomic_DNA"/>
</dbReference>
<feature type="transmembrane region" description="Helical" evidence="1">
    <location>
        <begin position="34"/>
        <end position="55"/>
    </location>
</feature>